<gene>
    <name evidence="1" type="ORF">RDI58_027034</name>
</gene>
<name>A0AAN8T1I3_SOLBU</name>
<comment type="caution">
    <text evidence="1">The sequence shown here is derived from an EMBL/GenBank/DDBJ whole genome shotgun (WGS) entry which is preliminary data.</text>
</comment>
<organism evidence="1 2">
    <name type="scientific">Solanum bulbocastanum</name>
    <name type="common">Wild potato</name>
    <dbReference type="NCBI Taxonomy" id="147425"/>
    <lineage>
        <taxon>Eukaryota</taxon>
        <taxon>Viridiplantae</taxon>
        <taxon>Streptophyta</taxon>
        <taxon>Embryophyta</taxon>
        <taxon>Tracheophyta</taxon>
        <taxon>Spermatophyta</taxon>
        <taxon>Magnoliopsida</taxon>
        <taxon>eudicotyledons</taxon>
        <taxon>Gunneridae</taxon>
        <taxon>Pentapetalae</taxon>
        <taxon>asterids</taxon>
        <taxon>lamiids</taxon>
        <taxon>Solanales</taxon>
        <taxon>Solanaceae</taxon>
        <taxon>Solanoideae</taxon>
        <taxon>Solaneae</taxon>
        <taxon>Solanum</taxon>
    </lineage>
</organism>
<dbReference type="AlphaFoldDB" id="A0AAN8T1I3"/>
<keyword evidence="2" id="KW-1185">Reference proteome</keyword>
<accession>A0AAN8T1I3</accession>
<evidence type="ECO:0000313" key="1">
    <source>
        <dbReference type="EMBL" id="KAK6776033.1"/>
    </source>
</evidence>
<evidence type="ECO:0000313" key="2">
    <source>
        <dbReference type="Proteomes" id="UP001371456"/>
    </source>
</evidence>
<dbReference type="Proteomes" id="UP001371456">
    <property type="component" value="Unassembled WGS sequence"/>
</dbReference>
<reference evidence="1 2" key="1">
    <citation type="submission" date="2024-02" db="EMBL/GenBank/DDBJ databases">
        <title>de novo genome assembly of Solanum bulbocastanum strain 11H21.</title>
        <authorList>
            <person name="Hosaka A.J."/>
        </authorList>
    </citation>
    <scope>NUCLEOTIDE SEQUENCE [LARGE SCALE GENOMIC DNA]</scope>
    <source>
        <tissue evidence="1">Young leaves</tissue>
    </source>
</reference>
<dbReference type="EMBL" id="JBANQN010000011">
    <property type="protein sequence ID" value="KAK6776033.1"/>
    <property type="molecule type" value="Genomic_DNA"/>
</dbReference>
<proteinExistence type="predicted"/>
<sequence>MTTAPNVEIDIVGFVLRCGPSKYVGRTQNRNL</sequence>
<protein>
    <submittedName>
        <fullName evidence="1">Uncharacterized protein</fullName>
    </submittedName>
</protein>